<keyword evidence="3" id="KW-1185">Reference proteome</keyword>
<accession>A0ABY4YUT5</accession>
<feature type="transmembrane region" description="Helical" evidence="1">
    <location>
        <begin position="7"/>
        <end position="26"/>
    </location>
</feature>
<gene>
    <name evidence="2" type="ORF">NF556_01305</name>
</gene>
<feature type="transmembrane region" description="Helical" evidence="1">
    <location>
        <begin position="98"/>
        <end position="119"/>
    </location>
</feature>
<organism evidence="2 3">
    <name type="scientific">Ornithinimicrobium faecis</name>
    <dbReference type="NCBI Taxonomy" id="2934158"/>
    <lineage>
        <taxon>Bacteria</taxon>
        <taxon>Bacillati</taxon>
        <taxon>Actinomycetota</taxon>
        <taxon>Actinomycetes</taxon>
        <taxon>Micrococcales</taxon>
        <taxon>Ornithinimicrobiaceae</taxon>
        <taxon>Ornithinimicrobium</taxon>
    </lineage>
</organism>
<reference evidence="2" key="1">
    <citation type="submission" date="2022-06" db="EMBL/GenBank/DDBJ databases">
        <title>Ornithinimicrobium HY1793.</title>
        <authorList>
            <person name="Huang Y."/>
        </authorList>
    </citation>
    <scope>NUCLEOTIDE SEQUENCE</scope>
    <source>
        <strain evidence="2">HY1793</strain>
    </source>
</reference>
<feature type="transmembrane region" description="Helical" evidence="1">
    <location>
        <begin position="65"/>
        <end position="86"/>
    </location>
</feature>
<keyword evidence="1" id="KW-1133">Transmembrane helix</keyword>
<dbReference type="Proteomes" id="UP001056455">
    <property type="component" value="Chromosome"/>
</dbReference>
<name>A0ABY4YUT5_9MICO</name>
<protein>
    <recommendedName>
        <fullName evidence="4">Major facilitator superfamily (MFS) profile domain-containing protein</fullName>
    </recommendedName>
</protein>
<dbReference type="EMBL" id="CP099489">
    <property type="protein sequence ID" value="USQ80329.1"/>
    <property type="molecule type" value="Genomic_DNA"/>
</dbReference>
<dbReference type="RefSeq" id="WP_252593705.1">
    <property type="nucleotide sequence ID" value="NZ_CP099489.1"/>
</dbReference>
<feature type="transmembrane region" description="Helical" evidence="1">
    <location>
        <begin position="32"/>
        <end position="53"/>
    </location>
</feature>
<evidence type="ECO:0000313" key="3">
    <source>
        <dbReference type="Proteomes" id="UP001056455"/>
    </source>
</evidence>
<proteinExistence type="predicted"/>
<evidence type="ECO:0000313" key="2">
    <source>
        <dbReference type="EMBL" id="USQ80329.1"/>
    </source>
</evidence>
<keyword evidence="1" id="KW-0812">Transmembrane</keyword>
<evidence type="ECO:0000256" key="1">
    <source>
        <dbReference type="SAM" id="Phobius"/>
    </source>
</evidence>
<sequence>MSRGRSIMLVVGGAIFVALGVLIWVVDPSSRPVAVAAILFFGACLAVGLLELLGGRLSPVARARVMGVIAMLMGVGCAALGVVAWNDHNAFNRGPWQLSVGVGAVGLIFFGLGGLLLFIRGGRPFGVDRDGFRR</sequence>
<keyword evidence="1" id="KW-0472">Membrane</keyword>
<evidence type="ECO:0008006" key="4">
    <source>
        <dbReference type="Google" id="ProtNLM"/>
    </source>
</evidence>